<organism evidence="2 3">
    <name type="scientific">Bifidobacterium miconis</name>
    <dbReference type="NCBI Taxonomy" id="2834435"/>
    <lineage>
        <taxon>Bacteria</taxon>
        <taxon>Bacillati</taxon>
        <taxon>Actinomycetota</taxon>
        <taxon>Actinomycetes</taxon>
        <taxon>Bifidobacteriales</taxon>
        <taxon>Bifidobacteriaceae</taxon>
        <taxon>Bifidobacterium</taxon>
    </lineage>
</organism>
<sequence length="128" mass="14547">MSNRASSSFRKLWYRFLRTHSLRWQRQTPVGRYIVDFYCAKAKLVVELDGGRCTLEQQVRNAECTRELELEGLLVLRFANNRVDHRFDAVRARVDGFLCFGVYGLCGLVWGVAAASRGAVLPCCCLAP</sequence>
<reference evidence="2 3" key="1">
    <citation type="submission" date="2021-05" db="EMBL/GenBank/DDBJ databases">
        <title>Phylogenetic classification of ten novel species belonging to the genus Bifidobacterium comprising B. colchicus sp. nov., B. abeli sp. nov., B. bicoloris sp. nov., B. guerezis sp. nov., B. rosaliae sp. nov., B. santillanensis sp. nov., B. argentati sp. nov., B. amazzoni sp. nov., B. pluviali sp. nov., and B. pinnaculum sp. nov.</title>
        <authorList>
            <person name="Lugli G.A."/>
            <person name="Ruiz Garcia L."/>
            <person name="Margolles A."/>
            <person name="Ventura M."/>
        </authorList>
    </citation>
    <scope>NUCLEOTIDE SEQUENCE [LARGE SCALE GENOMIC DNA]</scope>
    <source>
        <strain evidence="2 3">82T10</strain>
    </source>
</reference>
<proteinExistence type="predicted"/>
<dbReference type="RefSeq" id="WP_219057990.1">
    <property type="nucleotide sequence ID" value="NZ_JAHBBH010000005.1"/>
</dbReference>
<gene>
    <name evidence="2" type="ORF">KIH79_02700</name>
</gene>
<name>A0ABS6WCV3_9BIFI</name>
<evidence type="ECO:0000259" key="1">
    <source>
        <dbReference type="Pfam" id="PF04480"/>
    </source>
</evidence>
<feature type="domain" description="DUF559" evidence="1">
    <location>
        <begin position="6"/>
        <end position="93"/>
    </location>
</feature>
<accession>A0ABS6WCV3</accession>
<dbReference type="PANTHER" id="PTHR38590:SF1">
    <property type="entry name" value="BLL0828 PROTEIN"/>
    <property type="match status" value="1"/>
</dbReference>
<dbReference type="InterPro" id="IPR047216">
    <property type="entry name" value="Endonuclease_DUF559_bact"/>
</dbReference>
<protein>
    <submittedName>
        <fullName evidence="2">DUF559 domain-containing protein</fullName>
    </submittedName>
</protein>
<dbReference type="Pfam" id="PF04480">
    <property type="entry name" value="DUF559"/>
    <property type="match status" value="1"/>
</dbReference>
<dbReference type="PANTHER" id="PTHR38590">
    <property type="entry name" value="BLL0828 PROTEIN"/>
    <property type="match status" value="1"/>
</dbReference>
<comment type="caution">
    <text evidence="2">The sequence shown here is derived from an EMBL/GenBank/DDBJ whole genome shotgun (WGS) entry which is preliminary data.</text>
</comment>
<dbReference type="Proteomes" id="UP000700815">
    <property type="component" value="Unassembled WGS sequence"/>
</dbReference>
<evidence type="ECO:0000313" key="2">
    <source>
        <dbReference type="EMBL" id="MBW3091878.1"/>
    </source>
</evidence>
<dbReference type="InterPro" id="IPR007569">
    <property type="entry name" value="DUF559"/>
</dbReference>
<keyword evidence="3" id="KW-1185">Reference proteome</keyword>
<evidence type="ECO:0000313" key="3">
    <source>
        <dbReference type="Proteomes" id="UP000700815"/>
    </source>
</evidence>
<dbReference type="EMBL" id="JAHBBH010000005">
    <property type="protein sequence ID" value="MBW3091878.1"/>
    <property type="molecule type" value="Genomic_DNA"/>
</dbReference>